<organism evidence="22 23">
    <name type="scientific">Candidatus Polarisedimenticola svalbardensis</name>
    <dbReference type="NCBI Taxonomy" id="2886004"/>
    <lineage>
        <taxon>Bacteria</taxon>
        <taxon>Pseudomonadati</taxon>
        <taxon>Acidobacteriota</taxon>
        <taxon>Candidatus Polarisedimenticolia</taxon>
        <taxon>Candidatus Polarisedimenticolales</taxon>
        <taxon>Candidatus Polarisedimenticolaceae</taxon>
        <taxon>Candidatus Polarisedimenticola</taxon>
    </lineage>
</organism>
<dbReference type="SUPFAM" id="SSF46626">
    <property type="entry name" value="Cytochrome c"/>
    <property type="match status" value="1"/>
</dbReference>
<feature type="domain" description="Cytochrome oxidase subunit II copper A binding" evidence="19">
    <location>
        <begin position="106"/>
        <end position="216"/>
    </location>
</feature>
<dbReference type="InterPro" id="IPR045187">
    <property type="entry name" value="CcO_II"/>
</dbReference>
<evidence type="ECO:0000256" key="16">
    <source>
        <dbReference type="RuleBase" id="RU000456"/>
    </source>
</evidence>
<evidence type="ECO:0000259" key="21">
    <source>
        <dbReference type="PROSITE" id="PS51007"/>
    </source>
</evidence>
<dbReference type="PROSITE" id="PS50999">
    <property type="entry name" value="COX2_TM"/>
    <property type="match status" value="1"/>
</dbReference>
<feature type="domain" description="Cytochrome c" evidence="21">
    <location>
        <begin position="225"/>
        <end position="320"/>
    </location>
</feature>
<keyword evidence="5 16" id="KW-0679">Respiratory chain</keyword>
<dbReference type="NCBIfam" id="TIGR02866">
    <property type="entry name" value="CoxB"/>
    <property type="match status" value="1"/>
</dbReference>
<dbReference type="InterPro" id="IPR002429">
    <property type="entry name" value="CcO_II-like_C"/>
</dbReference>
<keyword evidence="4 15" id="KW-0349">Heme</keyword>
<evidence type="ECO:0000256" key="4">
    <source>
        <dbReference type="ARBA" id="ARBA00022617"/>
    </source>
</evidence>
<dbReference type="InterPro" id="IPR009056">
    <property type="entry name" value="Cyt_c-like_dom"/>
</dbReference>
<dbReference type="InterPro" id="IPR008972">
    <property type="entry name" value="Cupredoxin"/>
</dbReference>
<evidence type="ECO:0000256" key="14">
    <source>
        <dbReference type="ARBA" id="ARBA00024688"/>
    </source>
</evidence>
<keyword evidence="12 17" id="KW-0186">Copper</keyword>
<evidence type="ECO:0000256" key="6">
    <source>
        <dbReference type="ARBA" id="ARBA00022692"/>
    </source>
</evidence>
<dbReference type="InterPro" id="IPR011759">
    <property type="entry name" value="Cyt_c_oxidase_su2_TM_dom"/>
</dbReference>
<protein>
    <recommendedName>
        <fullName evidence="17">Cytochrome c oxidase subunit 2</fullName>
        <ecNumber evidence="17">7.1.1.9</ecNumber>
    </recommendedName>
</protein>
<dbReference type="PRINTS" id="PR01166">
    <property type="entry name" value="CYCOXIDASEII"/>
</dbReference>
<comment type="cofactor">
    <cofactor evidence="17">
        <name>Cu cation</name>
        <dbReference type="ChEBI" id="CHEBI:23378"/>
    </cofactor>
    <text evidence="17">Binds a copper A center.</text>
</comment>
<dbReference type="Pfam" id="PF00116">
    <property type="entry name" value="COX2"/>
    <property type="match status" value="1"/>
</dbReference>
<evidence type="ECO:0000256" key="15">
    <source>
        <dbReference type="PROSITE-ProRule" id="PRU00433"/>
    </source>
</evidence>
<dbReference type="Gene3D" id="1.10.287.90">
    <property type="match status" value="1"/>
</dbReference>
<keyword evidence="9 16" id="KW-0249">Electron transport</keyword>
<dbReference type="GO" id="GO:0005886">
    <property type="term" value="C:plasma membrane"/>
    <property type="evidence" value="ECO:0007669"/>
    <property type="project" value="UniProtKB-SubCell"/>
</dbReference>
<evidence type="ECO:0000256" key="18">
    <source>
        <dbReference type="SAM" id="Phobius"/>
    </source>
</evidence>
<comment type="function">
    <text evidence="14 17">Subunits I and II form the functional core of the enzyme complex. Electrons originating in cytochrome c are transferred via heme a and Cu(A) to the binuclear center formed by heme a3 and Cu(B).</text>
</comment>
<dbReference type="PANTHER" id="PTHR22888:SF9">
    <property type="entry name" value="CYTOCHROME C OXIDASE SUBUNIT 2"/>
    <property type="match status" value="1"/>
</dbReference>
<evidence type="ECO:0000256" key="13">
    <source>
        <dbReference type="ARBA" id="ARBA00023136"/>
    </source>
</evidence>
<dbReference type="PROSITE" id="PS51007">
    <property type="entry name" value="CYTC"/>
    <property type="match status" value="1"/>
</dbReference>
<evidence type="ECO:0000256" key="12">
    <source>
        <dbReference type="ARBA" id="ARBA00023008"/>
    </source>
</evidence>
<dbReference type="Pfam" id="PF02790">
    <property type="entry name" value="COX2_TM"/>
    <property type="match status" value="1"/>
</dbReference>
<dbReference type="GO" id="GO:0020037">
    <property type="term" value="F:heme binding"/>
    <property type="evidence" value="ECO:0007669"/>
    <property type="project" value="InterPro"/>
</dbReference>
<evidence type="ECO:0000259" key="19">
    <source>
        <dbReference type="PROSITE" id="PS50857"/>
    </source>
</evidence>
<dbReference type="SUPFAM" id="SSF81464">
    <property type="entry name" value="Cytochrome c oxidase subunit II-like, transmembrane region"/>
    <property type="match status" value="1"/>
</dbReference>
<dbReference type="GO" id="GO:0042773">
    <property type="term" value="P:ATP synthesis coupled electron transport"/>
    <property type="evidence" value="ECO:0007669"/>
    <property type="project" value="TreeGrafter"/>
</dbReference>
<dbReference type="PANTHER" id="PTHR22888">
    <property type="entry name" value="CYTOCHROME C OXIDASE, SUBUNIT II"/>
    <property type="match status" value="1"/>
</dbReference>
<dbReference type="Proteomes" id="UP000648239">
    <property type="component" value="Unassembled WGS sequence"/>
</dbReference>
<evidence type="ECO:0000256" key="3">
    <source>
        <dbReference type="ARBA" id="ARBA00022448"/>
    </source>
</evidence>
<dbReference type="Pfam" id="PF00034">
    <property type="entry name" value="Cytochrom_C"/>
    <property type="match status" value="1"/>
</dbReference>
<dbReference type="InterPro" id="IPR036909">
    <property type="entry name" value="Cyt_c-like_dom_sf"/>
</dbReference>
<evidence type="ECO:0000256" key="9">
    <source>
        <dbReference type="ARBA" id="ARBA00022982"/>
    </source>
</evidence>
<evidence type="ECO:0000313" key="22">
    <source>
        <dbReference type="EMBL" id="MBD3867956.1"/>
    </source>
</evidence>
<comment type="subcellular location">
    <subcellularLocation>
        <location evidence="16">Cell membrane</location>
        <topology evidence="16">Multi-pass membrane protein</topology>
    </subcellularLocation>
    <subcellularLocation>
        <location evidence="1">Membrane</location>
        <topology evidence="1">Multi-pass membrane protein</topology>
    </subcellularLocation>
</comment>
<proteinExistence type="inferred from homology"/>
<comment type="similarity">
    <text evidence="2 16">Belongs to the cytochrome c oxidase subunit 2 family.</text>
</comment>
<feature type="transmembrane region" description="Helical" evidence="18">
    <location>
        <begin position="76"/>
        <end position="95"/>
    </location>
</feature>
<evidence type="ECO:0000256" key="5">
    <source>
        <dbReference type="ARBA" id="ARBA00022660"/>
    </source>
</evidence>
<feature type="transmembrane region" description="Helical" evidence="18">
    <location>
        <begin position="34"/>
        <end position="55"/>
    </location>
</feature>
<dbReference type="AlphaFoldDB" id="A0A8J6XWU7"/>
<dbReference type="PROSITE" id="PS50857">
    <property type="entry name" value="COX2_CUA"/>
    <property type="match status" value="1"/>
</dbReference>
<dbReference type="InterPro" id="IPR001505">
    <property type="entry name" value="Copper_CuA"/>
</dbReference>
<keyword evidence="10 18" id="KW-1133">Transmembrane helix</keyword>
<evidence type="ECO:0000256" key="7">
    <source>
        <dbReference type="ARBA" id="ARBA00022723"/>
    </source>
</evidence>
<dbReference type="SUPFAM" id="SSF49503">
    <property type="entry name" value="Cupredoxins"/>
    <property type="match status" value="1"/>
</dbReference>
<dbReference type="EC" id="7.1.1.9" evidence="17"/>
<sequence>MIGFLSTAGAGEPSFWLPSQSSTIAQRVDSIWEFILWLSVFFFALVVVLGARFALKYRAARGQGTQATTDHNTILEVVWTVIPTILVVILFWVGFRTYIDMSTPPENAYEIQVTGQKWQWLFTYPNGYVDENLHAPVDTDVVLVMTSEDVIHSMFIPAFRTKQDVVPGRYSKLWFNATETGEFDIYCAEYCGTSHSDMLAKAVIHPQDEFEPWLAEASNLHGRFPPVEIGEMYYKRFGCKQCHSLDSAPGIGPTFQGLFGTMERLTDGSSVLVDENYIRESILNPQAKVTEGYAPVMPTFQGRFNDQDITAIIEFIKSVE</sequence>
<evidence type="ECO:0000256" key="2">
    <source>
        <dbReference type="ARBA" id="ARBA00007866"/>
    </source>
</evidence>
<keyword evidence="7 15" id="KW-0479">Metal-binding</keyword>
<dbReference type="CDD" id="cd13915">
    <property type="entry name" value="CuRO_HCO_II_like_2"/>
    <property type="match status" value="1"/>
</dbReference>
<evidence type="ECO:0000313" key="23">
    <source>
        <dbReference type="Proteomes" id="UP000648239"/>
    </source>
</evidence>
<evidence type="ECO:0000256" key="17">
    <source>
        <dbReference type="RuleBase" id="RU004024"/>
    </source>
</evidence>
<accession>A0A8J6XWU7</accession>
<dbReference type="PROSITE" id="PS00078">
    <property type="entry name" value="COX2"/>
    <property type="match status" value="1"/>
</dbReference>
<dbReference type="GO" id="GO:0004129">
    <property type="term" value="F:cytochrome-c oxidase activity"/>
    <property type="evidence" value="ECO:0007669"/>
    <property type="project" value="UniProtKB-EC"/>
</dbReference>
<keyword evidence="3 16" id="KW-0813">Transport</keyword>
<evidence type="ECO:0000256" key="1">
    <source>
        <dbReference type="ARBA" id="ARBA00004141"/>
    </source>
</evidence>
<dbReference type="Gene3D" id="1.10.760.10">
    <property type="entry name" value="Cytochrome c-like domain"/>
    <property type="match status" value="1"/>
</dbReference>
<dbReference type="Gene3D" id="2.60.40.420">
    <property type="entry name" value="Cupredoxins - blue copper proteins"/>
    <property type="match status" value="1"/>
</dbReference>
<evidence type="ECO:0000256" key="8">
    <source>
        <dbReference type="ARBA" id="ARBA00022967"/>
    </source>
</evidence>
<dbReference type="GO" id="GO:0016491">
    <property type="term" value="F:oxidoreductase activity"/>
    <property type="evidence" value="ECO:0007669"/>
    <property type="project" value="InterPro"/>
</dbReference>
<gene>
    <name evidence="22" type="primary">coxB</name>
    <name evidence="22" type="ORF">IFK94_07520</name>
</gene>
<evidence type="ECO:0000256" key="10">
    <source>
        <dbReference type="ARBA" id="ARBA00022989"/>
    </source>
</evidence>
<keyword evidence="6 16" id="KW-0812">Transmembrane</keyword>
<dbReference type="EMBL" id="JACXWD010000019">
    <property type="protein sequence ID" value="MBD3867956.1"/>
    <property type="molecule type" value="Genomic_DNA"/>
</dbReference>
<reference evidence="22 23" key="1">
    <citation type="submission" date="2020-08" db="EMBL/GenBank/DDBJ databases">
        <title>Acidobacteriota in marine sediments use diverse sulfur dissimilation pathways.</title>
        <authorList>
            <person name="Wasmund K."/>
        </authorList>
    </citation>
    <scope>NUCLEOTIDE SEQUENCE [LARGE SCALE GENOMIC DNA]</scope>
    <source>
        <strain evidence="22">MAG AM4</strain>
    </source>
</reference>
<keyword evidence="11 15" id="KW-0408">Iron</keyword>
<comment type="caution">
    <text evidence="22">The sequence shown here is derived from an EMBL/GenBank/DDBJ whole genome shotgun (WGS) entry which is preliminary data.</text>
</comment>
<evidence type="ECO:0000256" key="11">
    <source>
        <dbReference type="ARBA" id="ARBA00023004"/>
    </source>
</evidence>
<name>A0A8J6XWU7_9BACT</name>
<comment type="catalytic activity">
    <reaction evidence="17">
        <text>4 Fe(II)-[cytochrome c] + O2 + 8 H(+)(in) = 4 Fe(III)-[cytochrome c] + 2 H2O + 4 H(+)(out)</text>
        <dbReference type="Rhea" id="RHEA:11436"/>
        <dbReference type="Rhea" id="RHEA-COMP:10350"/>
        <dbReference type="Rhea" id="RHEA-COMP:14399"/>
        <dbReference type="ChEBI" id="CHEBI:15377"/>
        <dbReference type="ChEBI" id="CHEBI:15378"/>
        <dbReference type="ChEBI" id="CHEBI:15379"/>
        <dbReference type="ChEBI" id="CHEBI:29033"/>
        <dbReference type="ChEBI" id="CHEBI:29034"/>
        <dbReference type="EC" id="7.1.1.9"/>
    </reaction>
</comment>
<dbReference type="InterPro" id="IPR014222">
    <property type="entry name" value="Cyt_c_oxidase_su2"/>
</dbReference>
<feature type="domain" description="Cytochrome oxidase subunit II transmembrane region profile" evidence="20">
    <location>
        <begin position="7"/>
        <end position="105"/>
    </location>
</feature>
<keyword evidence="8" id="KW-1278">Translocase</keyword>
<dbReference type="InterPro" id="IPR036257">
    <property type="entry name" value="Cyt_c_oxidase_su2_TM_sf"/>
</dbReference>
<keyword evidence="13 18" id="KW-0472">Membrane</keyword>
<evidence type="ECO:0000259" key="20">
    <source>
        <dbReference type="PROSITE" id="PS50999"/>
    </source>
</evidence>
<dbReference type="GO" id="GO:0005507">
    <property type="term" value="F:copper ion binding"/>
    <property type="evidence" value="ECO:0007669"/>
    <property type="project" value="InterPro"/>
</dbReference>